<accession>A0ACB8QHS0</accession>
<comment type="caution">
    <text evidence="1">The sequence shown here is derived from an EMBL/GenBank/DDBJ whole genome shotgun (WGS) entry which is preliminary data.</text>
</comment>
<name>A0ACB8QHS0_9AGAM</name>
<evidence type="ECO:0000313" key="2">
    <source>
        <dbReference type="Proteomes" id="UP000814128"/>
    </source>
</evidence>
<reference evidence="1" key="2">
    <citation type="journal article" date="2022" name="New Phytol.">
        <title>Evolutionary transition to the ectomycorrhizal habit in the genomes of a hyperdiverse lineage of mushroom-forming fungi.</title>
        <authorList>
            <person name="Looney B."/>
            <person name="Miyauchi S."/>
            <person name="Morin E."/>
            <person name="Drula E."/>
            <person name="Courty P.E."/>
            <person name="Kohler A."/>
            <person name="Kuo A."/>
            <person name="LaButti K."/>
            <person name="Pangilinan J."/>
            <person name="Lipzen A."/>
            <person name="Riley R."/>
            <person name="Andreopoulos W."/>
            <person name="He G."/>
            <person name="Johnson J."/>
            <person name="Nolan M."/>
            <person name="Tritt A."/>
            <person name="Barry K.W."/>
            <person name="Grigoriev I.V."/>
            <person name="Nagy L.G."/>
            <person name="Hibbett D."/>
            <person name="Henrissat B."/>
            <person name="Matheny P.B."/>
            <person name="Labbe J."/>
            <person name="Martin F.M."/>
        </authorList>
    </citation>
    <scope>NUCLEOTIDE SEQUENCE</scope>
    <source>
        <strain evidence="1">EC-137</strain>
    </source>
</reference>
<dbReference type="EMBL" id="MU273587">
    <property type="protein sequence ID" value="KAI0031238.1"/>
    <property type="molecule type" value="Genomic_DNA"/>
</dbReference>
<gene>
    <name evidence="1" type="ORF">K488DRAFT_86981</name>
</gene>
<keyword evidence="2" id="KW-1185">Reference proteome</keyword>
<sequence length="505" mass="55273">MVRTTNSPELADTTGFSSNAFNAARPFPPSEISMSFQIPCDAGSTTRLLDVDSSSLLDGLDDSFGTPKLPVRVPQPPLTLEELTPRKQLKQNLRDVLSKGDQSALEKSVPVEAHALKSTSGTVAYDVPRSGKLPIAQSSALGDPGSLPPVTLPSKKTATLSSTKPAALPPISSTRRADETGPLTFLELSPPRKPALTIAPPFTREPTKQPGADSLMKDVGRGSFHEPSAEAQRGATTRKPSGVTKNTRPPPANAHAPDSPPGPDPSQPGPSVQRQTKRIVSKLHIKKGVPRRRSSIQRAYCVPAVAAKHSGPSSSMLYARRRAGLLERGQKAGANCQELGLMSSKDKRPTSTQRPQLTKPIEFHFQAEARLEARKHQGESEAASEAWKRRDPSIPDFKSLHAVEEERSLARKTLIAPTVPQPPKFELDTRLRDREKFETGRRAREMELERQREETRLLREREEEEEIRRLRKQAVPRANPVPEWYAHAPKRSGRSASSSTSSRGA</sequence>
<evidence type="ECO:0000313" key="1">
    <source>
        <dbReference type="EMBL" id="KAI0031238.1"/>
    </source>
</evidence>
<reference evidence="1" key="1">
    <citation type="submission" date="2021-02" db="EMBL/GenBank/DDBJ databases">
        <authorList>
            <consortium name="DOE Joint Genome Institute"/>
            <person name="Ahrendt S."/>
            <person name="Looney B.P."/>
            <person name="Miyauchi S."/>
            <person name="Morin E."/>
            <person name="Drula E."/>
            <person name="Courty P.E."/>
            <person name="Chicoki N."/>
            <person name="Fauchery L."/>
            <person name="Kohler A."/>
            <person name="Kuo A."/>
            <person name="Labutti K."/>
            <person name="Pangilinan J."/>
            <person name="Lipzen A."/>
            <person name="Riley R."/>
            <person name="Andreopoulos W."/>
            <person name="He G."/>
            <person name="Johnson J."/>
            <person name="Barry K.W."/>
            <person name="Grigoriev I.V."/>
            <person name="Nagy L."/>
            <person name="Hibbett D."/>
            <person name="Henrissat B."/>
            <person name="Matheny P.B."/>
            <person name="Labbe J."/>
            <person name="Martin F."/>
        </authorList>
    </citation>
    <scope>NUCLEOTIDE SEQUENCE</scope>
    <source>
        <strain evidence="1">EC-137</strain>
    </source>
</reference>
<proteinExistence type="predicted"/>
<organism evidence="1 2">
    <name type="scientific">Vararia minispora EC-137</name>
    <dbReference type="NCBI Taxonomy" id="1314806"/>
    <lineage>
        <taxon>Eukaryota</taxon>
        <taxon>Fungi</taxon>
        <taxon>Dikarya</taxon>
        <taxon>Basidiomycota</taxon>
        <taxon>Agaricomycotina</taxon>
        <taxon>Agaricomycetes</taxon>
        <taxon>Russulales</taxon>
        <taxon>Lachnocladiaceae</taxon>
        <taxon>Vararia</taxon>
    </lineage>
</organism>
<dbReference type="Proteomes" id="UP000814128">
    <property type="component" value="Unassembled WGS sequence"/>
</dbReference>
<protein>
    <submittedName>
        <fullName evidence="1">Uncharacterized protein</fullName>
    </submittedName>
</protein>